<dbReference type="AlphaFoldDB" id="A0A2V2BT59"/>
<dbReference type="PANTHER" id="PTHR43279">
    <property type="entry name" value="CATECHOL-2,3-DIOXYGENASE"/>
    <property type="match status" value="1"/>
</dbReference>
<reference evidence="2 3" key="1">
    <citation type="submission" date="2018-05" db="EMBL/GenBank/DDBJ databases">
        <title>Genomic Encyclopedia of Type Strains, Phase IV (KMG-V): Genome sequencing to study the core and pangenomes of soil and plant-associated prokaryotes.</title>
        <authorList>
            <person name="Whitman W."/>
        </authorList>
    </citation>
    <scope>NUCLEOTIDE SEQUENCE [LARGE SCALE GENOMIC DNA]</scope>
    <source>
        <strain evidence="2 3">PNA 200-10</strain>
    </source>
</reference>
<keyword evidence="2" id="KW-0560">Oxidoreductase</keyword>
<dbReference type="SUPFAM" id="SSF54593">
    <property type="entry name" value="Glyoxalase/Bleomycin resistance protein/Dihydroxybiphenyl dioxygenase"/>
    <property type="match status" value="1"/>
</dbReference>
<keyword evidence="2" id="KW-0223">Dioxygenase</keyword>
<dbReference type="InterPro" id="IPR029068">
    <property type="entry name" value="Glyas_Bleomycin-R_OHBP_Dase"/>
</dbReference>
<organism evidence="2 3">
    <name type="scientific">Pantoea allii</name>
    <dbReference type="NCBI Taxonomy" id="574096"/>
    <lineage>
        <taxon>Bacteria</taxon>
        <taxon>Pseudomonadati</taxon>
        <taxon>Pseudomonadota</taxon>
        <taxon>Gammaproteobacteria</taxon>
        <taxon>Enterobacterales</taxon>
        <taxon>Erwiniaceae</taxon>
        <taxon>Pantoea</taxon>
    </lineage>
</organism>
<evidence type="ECO:0000313" key="3">
    <source>
        <dbReference type="Proteomes" id="UP000245981"/>
    </source>
</evidence>
<gene>
    <name evidence="2" type="ORF">C7431_101584</name>
</gene>
<evidence type="ECO:0000259" key="1">
    <source>
        <dbReference type="PROSITE" id="PS51819"/>
    </source>
</evidence>
<dbReference type="STRING" id="574096.HA38_06215"/>
<dbReference type="EMBL" id="QGHF01000001">
    <property type="protein sequence ID" value="PWL00772.1"/>
    <property type="molecule type" value="Genomic_DNA"/>
</dbReference>
<name>A0A2V2BT59_9GAMM</name>
<dbReference type="RefSeq" id="WP_096010596.1">
    <property type="nucleotide sequence ID" value="NZ_CP193908.1"/>
</dbReference>
<comment type="caution">
    <text evidence="2">The sequence shown here is derived from an EMBL/GenBank/DDBJ whole genome shotgun (WGS) entry which is preliminary data.</text>
</comment>
<evidence type="ECO:0000313" key="2">
    <source>
        <dbReference type="EMBL" id="PWL00772.1"/>
    </source>
</evidence>
<dbReference type="InterPro" id="IPR004360">
    <property type="entry name" value="Glyas_Fos-R_dOase_dom"/>
</dbReference>
<dbReference type="OrthoDB" id="9795618at2"/>
<dbReference type="Gene3D" id="3.10.180.10">
    <property type="entry name" value="2,3-Dihydroxybiphenyl 1,2-Dioxygenase, domain 1"/>
    <property type="match status" value="1"/>
</dbReference>
<dbReference type="PROSITE" id="PS51819">
    <property type="entry name" value="VOC"/>
    <property type="match status" value="1"/>
</dbReference>
<dbReference type="PANTHER" id="PTHR43279:SF1">
    <property type="entry name" value="CATECHOL-2,3-DIOXYGENASE"/>
    <property type="match status" value="1"/>
</dbReference>
<accession>A0A2V2BT59</accession>
<dbReference type="InterPro" id="IPR037523">
    <property type="entry name" value="VOC_core"/>
</dbReference>
<protein>
    <submittedName>
        <fullName evidence="2">Glyoxalase/bleomycin resistance protein/dioxygenase superfamily protein</fullName>
    </submittedName>
</protein>
<dbReference type="GO" id="GO:0051213">
    <property type="term" value="F:dioxygenase activity"/>
    <property type="evidence" value="ECO:0007669"/>
    <property type="project" value="UniProtKB-KW"/>
</dbReference>
<dbReference type="Proteomes" id="UP000245981">
    <property type="component" value="Unassembled WGS sequence"/>
</dbReference>
<feature type="domain" description="VOC" evidence="1">
    <location>
        <begin position="5"/>
        <end position="117"/>
    </location>
</feature>
<sequence>MNLLKIDHVHIYVHDLDKAEHWYQQVLGFSRDETLLFWFSQGGPLVLKNNDAAISLFLRTHQSPGHTVAFSLDASSFSQLLHVLVTQSIPYSVSDHWVSMSVYFSDPDGNQIELTSYQYKEARENLAMFEQSLRQA</sequence>
<proteinExistence type="predicted"/>
<dbReference type="Pfam" id="PF00903">
    <property type="entry name" value="Glyoxalase"/>
    <property type="match status" value="1"/>
</dbReference>